<accession>A0A0B5BC17</accession>
<feature type="transmembrane region" description="Helical" evidence="1">
    <location>
        <begin position="168"/>
        <end position="193"/>
    </location>
</feature>
<dbReference type="KEGG" id="gpi:GPICK_12520"/>
<keyword evidence="1" id="KW-0812">Transmembrane</keyword>
<dbReference type="STRING" id="345632.GPICK_12520"/>
<evidence type="ECO:0000256" key="1">
    <source>
        <dbReference type="SAM" id="Phobius"/>
    </source>
</evidence>
<evidence type="ECO:0000313" key="3">
    <source>
        <dbReference type="Proteomes" id="UP000057609"/>
    </source>
</evidence>
<name>A0A0B5BC17_9BACT</name>
<feature type="transmembrane region" description="Helical" evidence="1">
    <location>
        <begin position="84"/>
        <end position="105"/>
    </location>
</feature>
<keyword evidence="1" id="KW-1133">Transmembrane helix</keyword>
<dbReference type="HOGENOM" id="CLU_1370480_0_0_7"/>
<keyword evidence="3" id="KW-1185">Reference proteome</keyword>
<keyword evidence="1" id="KW-0472">Membrane</keyword>
<organism evidence="2 3">
    <name type="scientific">Geobacter pickeringii</name>
    <dbReference type="NCBI Taxonomy" id="345632"/>
    <lineage>
        <taxon>Bacteria</taxon>
        <taxon>Pseudomonadati</taxon>
        <taxon>Thermodesulfobacteriota</taxon>
        <taxon>Desulfuromonadia</taxon>
        <taxon>Geobacterales</taxon>
        <taxon>Geobacteraceae</taxon>
        <taxon>Geobacter</taxon>
    </lineage>
</organism>
<dbReference type="RefSeq" id="WP_039743730.1">
    <property type="nucleotide sequence ID" value="NZ_CP009788.1"/>
</dbReference>
<reference evidence="2 3" key="1">
    <citation type="journal article" date="2015" name="Genome Announc.">
        <title>Complete Genome of Geobacter pickeringii G13T, a Metal-Reducing Isolate from Sedimentary Kaolin Deposits.</title>
        <authorList>
            <person name="Badalamenti J.P."/>
            <person name="Bond D.R."/>
        </authorList>
    </citation>
    <scope>NUCLEOTIDE SEQUENCE [LARGE SCALE GENOMIC DNA]</scope>
    <source>
        <strain evidence="2 3">G13</strain>
    </source>
</reference>
<dbReference type="EMBL" id="CP009788">
    <property type="protein sequence ID" value="AJE04072.1"/>
    <property type="molecule type" value="Genomic_DNA"/>
</dbReference>
<dbReference type="Proteomes" id="UP000057609">
    <property type="component" value="Chromosome"/>
</dbReference>
<dbReference type="AlphaFoldDB" id="A0A0B5BC17"/>
<protein>
    <submittedName>
        <fullName evidence="2">Uncharacterized protein</fullName>
    </submittedName>
</protein>
<sequence>MPDNPPLQENPIRRVDQLWTMVLPVATLIMETVRSFWDTPPPDLAGVSSGSDRALYSFAQFVVAILLGLMVLPMTKWCCRRVHAWFWGKVAALALVLAVVAFFSYQRLLAGWTVRHGTAVLYVGTEVRPEVKEFVRKNPDMGTAELLENAGWQPARIWTEHSLLHRRLVLAGVYILCTPLFAAAIMAVAQLMYCAGARE</sequence>
<evidence type="ECO:0000313" key="2">
    <source>
        <dbReference type="EMBL" id="AJE04072.1"/>
    </source>
</evidence>
<feature type="transmembrane region" description="Helical" evidence="1">
    <location>
        <begin position="54"/>
        <end position="72"/>
    </location>
</feature>
<gene>
    <name evidence="2" type="ORF">GPICK_12520</name>
</gene>
<proteinExistence type="predicted"/>